<feature type="region of interest" description="Disordered" evidence="6">
    <location>
        <begin position="227"/>
        <end position="273"/>
    </location>
</feature>
<dbReference type="Gene3D" id="1.10.238.200">
    <property type="entry name" value="Cullin, PONY binding domain"/>
    <property type="match status" value="1"/>
</dbReference>
<reference evidence="8" key="1">
    <citation type="submission" date="2013-08" db="EMBL/GenBank/DDBJ databases">
        <title>Gene expansion shapes genome architecture in the human pathogen Lichtheimia corymbifera: an evolutionary genomics analysis in the ancient terrestrial Mucorales (Mucoromycotina).</title>
        <authorList>
            <person name="Schwartze V.U."/>
            <person name="Winter S."/>
            <person name="Shelest E."/>
            <person name="Marcet-Houben M."/>
            <person name="Horn F."/>
            <person name="Wehner S."/>
            <person name="Hoffmann K."/>
            <person name="Riege K."/>
            <person name="Sammeth M."/>
            <person name="Nowrousian M."/>
            <person name="Valiante V."/>
            <person name="Linde J."/>
            <person name="Jacobsen I.D."/>
            <person name="Marz M."/>
            <person name="Brakhage A.A."/>
            <person name="Gabaldon T."/>
            <person name="Bocker S."/>
            <person name="Voigt K."/>
        </authorList>
    </citation>
    <scope>NUCLEOTIDE SEQUENCE [LARGE SCALE GENOMIC DNA]</scope>
    <source>
        <strain evidence="8">FSU 9682</strain>
    </source>
</reference>
<evidence type="ECO:0000256" key="5">
    <source>
        <dbReference type="SAM" id="Coils"/>
    </source>
</evidence>
<comment type="subcellular location">
    <subcellularLocation>
        <location evidence="1">Nucleus</location>
    </subcellularLocation>
</comment>
<dbReference type="PANTHER" id="PTHR12281:SF31">
    <property type="entry name" value="DCN1-LIKE PROTEIN 3"/>
    <property type="match status" value="1"/>
</dbReference>
<dbReference type="EMBL" id="CBTN010000002">
    <property type="protein sequence ID" value="CDH49111.1"/>
    <property type="molecule type" value="Genomic_DNA"/>
</dbReference>
<accession>A0A068RJJ0</accession>
<dbReference type="STRING" id="1263082.A0A068RJJ0"/>
<dbReference type="GO" id="GO:0032182">
    <property type="term" value="F:ubiquitin-like protein binding"/>
    <property type="evidence" value="ECO:0007669"/>
    <property type="project" value="TreeGrafter"/>
</dbReference>
<dbReference type="GO" id="GO:0045116">
    <property type="term" value="P:protein neddylation"/>
    <property type="evidence" value="ECO:0007669"/>
    <property type="project" value="TreeGrafter"/>
</dbReference>
<dbReference type="GO" id="GO:0097602">
    <property type="term" value="F:cullin family protein binding"/>
    <property type="evidence" value="ECO:0007669"/>
    <property type="project" value="TreeGrafter"/>
</dbReference>
<dbReference type="GO" id="GO:0000151">
    <property type="term" value="C:ubiquitin ligase complex"/>
    <property type="evidence" value="ECO:0007669"/>
    <property type="project" value="TreeGrafter"/>
</dbReference>
<evidence type="ECO:0000259" key="7">
    <source>
        <dbReference type="PROSITE" id="PS51229"/>
    </source>
</evidence>
<dbReference type="InterPro" id="IPR042460">
    <property type="entry name" value="DCN1-like_PONY"/>
</dbReference>
<dbReference type="InterPro" id="IPR011992">
    <property type="entry name" value="EF-hand-dom_pair"/>
</dbReference>
<evidence type="ECO:0000256" key="4">
    <source>
        <dbReference type="RuleBase" id="RU410713"/>
    </source>
</evidence>
<sequence length="596" mass="69044">MADVGGHWRQNLGCSCCISASLYHSPPNTTYIKMDDATLKMRLAMDDRQIKNLQKKASAWMSNLSNEPIETAQYSYETMLLFLASYQTSIERHPLLQQANAEDVEGYSVIGDQTAKQVGSTAEQIASLKDELKEAQRIRNNKLEYDVVARDIMQLEERATYHDSIRQLQEDIEMLKREKAKKDEAFEERKRNFSGFISNIKELQQTIERERAEGHEMQKMLMDMDRGYESSDEENENDNENTPSQSADVLTNGGTSHRFNERNEDEDEDEEGMVLDSEEVVVSGCLPLTFDVHARFTNRHLSHTQGAPVFNSDTDTPATPFYNRLSLFPLFPWDYTYQHTRTHSNMAASQVKGSQLEKVKRLKEFTSLTDREAIQRLKSSNWDVNVALNAYYDSEPRSQPNNTNCNVSEIERSFDKYRDQDEKDKITIEGAMELCQDLGIEPTQFEFLIMSHQLGSERMGEFQRKAFVQGMVRLQCNTIQELKEELPQLMKLLDDPEQFRAIYNYAFILGREQGQKSLSLEAAIELWRLLLNNRFTMLEDWITFLEEKHGKAISKDTWTLFLDFASQPNIDLNAHDLMGAWPILIDEFVEYMQEKQ</sequence>
<evidence type="ECO:0000256" key="3">
    <source>
        <dbReference type="ARBA" id="ARBA00023242"/>
    </source>
</evidence>
<comment type="function">
    <text evidence="4">Neddylation of cullins play an essential role in the regulation of SCF-type complexes activity.</text>
</comment>
<feature type="compositionally biased region" description="Acidic residues" evidence="6">
    <location>
        <begin position="263"/>
        <end position="273"/>
    </location>
</feature>
<dbReference type="OrthoDB" id="286637at2759"/>
<dbReference type="VEuPathDB" id="FungiDB:LCOR_00871.1"/>
<keyword evidence="5" id="KW-0175">Coiled coil</keyword>
<dbReference type="PANTHER" id="PTHR12281">
    <property type="entry name" value="RP42 RELATED"/>
    <property type="match status" value="1"/>
</dbReference>
<dbReference type="InterPro" id="IPR014764">
    <property type="entry name" value="DCN-prot"/>
</dbReference>
<dbReference type="Pfam" id="PF05615">
    <property type="entry name" value="THOC7"/>
    <property type="match status" value="1"/>
</dbReference>
<dbReference type="GO" id="GO:0006397">
    <property type="term" value="P:mRNA processing"/>
    <property type="evidence" value="ECO:0007669"/>
    <property type="project" value="InterPro"/>
</dbReference>
<dbReference type="GO" id="GO:0000445">
    <property type="term" value="C:THO complex part of transcription export complex"/>
    <property type="evidence" value="ECO:0007669"/>
    <property type="project" value="InterPro"/>
</dbReference>
<dbReference type="InterPro" id="IPR008501">
    <property type="entry name" value="THOC7/Mft1"/>
</dbReference>
<protein>
    <recommendedName>
        <fullName evidence="4">Defective in cullin neddylation protein</fullName>
    </recommendedName>
</protein>
<keyword evidence="3" id="KW-0539">Nucleus</keyword>
<dbReference type="Gene3D" id="1.10.238.10">
    <property type="entry name" value="EF-hand"/>
    <property type="match status" value="1"/>
</dbReference>
<proteinExistence type="predicted"/>
<evidence type="ECO:0000256" key="6">
    <source>
        <dbReference type="SAM" id="MobiDB-lite"/>
    </source>
</evidence>
<dbReference type="PROSITE" id="PS51229">
    <property type="entry name" value="DCUN1"/>
    <property type="match status" value="1"/>
</dbReference>
<dbReference type="Gene3D" id="1.10.8.10">
    <property type="entry name" value="DNA helicase RuvA subunit, C-terminal domain"/>
    <property type="match status" value="1"/>
</dbReference>
<dbReference type="GO" id="GO:0031624">
    <property type="term" value="F:ubiquitin conjugating enzyme binding"/>
    <property type="evidence" value="ECO:0007669"/>
    <property type="project" value="TreeGrafter"/>
</dbReference>
<dbReference type="InterPro" id="IPR005176">
    <property type="entry name" value="PONY_dom"/>
</dbReference>
<comment type="caution">
    <text evidence="8">The sequence shown here is derived from an EMBL/GenBank/DDBJ whole genome shotgun (WGS) entry which is preliminary data.</text>
</comment>
<keyword evidence="2" id="KW-0833">Ubl conjugation pathway</keyword>
<dbReference type="Proteomes" id="UP000027586">
    <property type="component" value="Unassembled WGS sequence"/>
</dbReference>
<name>A0A068RJJ0_9FUNG</name>
<feature type="coiled-coil region" evidence="5">
    <location>
        <begin position="118"/>
        <end position="220"/>
    </location>
</feature>
<dbReference type="SUPFAM" id="SSF46934">
    <property type="entry name" value="UBA-like"/>
    <property type="match status" value="1"/>
</dbReference>
<evidence type="ECO:0000256" key="2">
    <source>
        <dbReference type="ARBA" id="ARBA00022786"/>
    </source>
</evidence>
<organism evidence="8 9">
    <name type="scientific">Lichtheimia corymbifera JMRC:FSU:9682</name>
    <dbReference type="NCBI Taxonomy" id="1263082"/>
    <lineage>
        <taxon>Eukaryota</taxon>
        <taxon>Fungi</taxon>
        <taxon>Fungi incertae sedis</taxon>
        <taxon>Mucoromycota</taxon>
        <taxon>Mucoromycotina</taxon>
        <taxon>Mucoromycetes</taxon>
        <taxon>Mucorales</taxon>
        <taxon>Lichtheimiaceae</taxon>
        <taxon>Lichtheimia</taxon>
    </lineage>
</organism>
<dbReference type="FunFam" id="1.10.238.200:FF:000003">
    <property type="entry name" value="DCN1-like protein 3"/>
    <property type="match status" value="1"/>
</dbReference>
<dbReference type="Pfam" id="PF14555">
    <property type="entry name" value="UBA_4"/>
    <property type="match status" value="1"/>
</dbReference>
<dbReference type="GO" id="GO:0005886">
    <property type="term" value="C:plasma membrane"/>
    <property type="evidence" value="ECO:0007669"/>
    <property type="project" value="UniProtKB-ARBA"/>
</dbReference>
<feature type="compositionally biased region" description="Polar residues" evidence="6">
    <location>
        <begin position="242"/>
        <end position="257"/>
    </location>
</feature>
<dbReference type="SUPFAM" id="SSF47473">
    <property type="entry name" value="EF-hand"/>
    <property type="match status" value="1"/>
</dbReference>
<feature type="domain" description="DCUN1" evidence="7">
    <location>
        <begin position="405"/>
        <end position="593"/>
    </location>
</feature>
<gene>
    <name evidence="8" type="ORF">LCOR_00871.1</name>
</gene>
<keyword evidence="9" id="KW-1185">Reference proteome</keyword>
<dbReference type="InterPro" id="IPR009060">
    <property type="entry name" value="UBA-like_sf"/>
</dbReference>
<evidence type="ECO:0000313" key="9">
    <source>
        <dbReference type="Proteomes" id="UP000027586"/>
    </source>
</evidence>
<feature type="compositionally biased region" description="Acidic residues" evidence="6">
    <location>
        <begin position="230"/>
        <end position="239"/>
    </location>
</feature>
<dbReference type="Pfam" id="PF03556">
    <property type="entry name" value="Cullin_binding"/>
    <property type="match status" value="1"/>
</dbReference>
<evidence type="ECO:0000256" key="1">
    <source>
        <dbReference type="ARBA" id="ARBA00004123"/>
    </source>
</evidence>
<dbReference type="AlphaFoldDB" id="A0A068RJJ0"/>
<evidence type="ECO:0000313" key="8">
    <source>
        <dbReference type="EMBL" id="CDH49111.1"/>
    </source>
</evidence>